<evidence type="ECO:0000256" key="2">
    <source>
        <dbReference type="ARBA" id="ARBA00010581"/>
    </source>
</evidence>
<keyword evidence="5 7" id="KW-0472">Membrane</keyword>
<feature type="transmembrane region" description="Helical" evidence="7">
    <location>
        <begin position="66"/>
        <end position="85"/>
    </location>
</feature>
<dbReference type="GO" id="GO:0005886">
    <property type="term" value="C:plasma membrane"/>
    <property type="evidence" value="ECO:0007669"/>
    <property type="project" value="UniProtKB-SubCell"/>
</dbReference>
<dbReference type="Gene3D" id="1.20.120.80">
    <property type="entry name" value="Cytochrome c oxidase, subunit III, four-helix bundle"/>
    <property type="match status" value="1"/>
</dbReference>
<evidence type="ECO:0000256" key="5">
    <source>
        <dbReference type="ARBA" id="ARBA00023136"/>
    </source>
</evidence>
<dbReference type="InterPro" id="IPR035973">
    <property type="entry name" value="Cyt_c_oxidase_su3-like_sf"/>
</dbReference>
<name>A0A7Z0VHZ7_9GAMM</name>
<keyword evidence="10" id="KW-1185">Reference proteome</keyword>
<keyword evidence="3 6" id="KW-0812">Transmembrane</keyword>
<dbReference type="EMBL" id="MARB01000032">
    <property type="protein sequence ID" value="ODJ85913.1"/>
    <property type="molecule type" value="Genomic_DNA"/>
</dbReference>
<organism evidence="9 10">
    <name type="scientific">Candidatus Thiodiazotropha endolucinida</name>
    <dbReference type="NCBI Taxonomy" id="1655433"/>
    <lineage>
        <taxon>Bacteria</taxon>
        <taxon>Pseudomonadati</taxon>
        <taxon>Pseudomonadota</taxon>
        <taxon>Gammaproteobacteria</taxon>
        <taxon>Chromatiales</taxon>
        <taxon>Sedimenticolaceae</taxon>
        <taxon>Candidatus Thiodiazotropha</taxon>
    </lineage>
</organism>
<evidence type="ECO:0000256" key="4">
    <source>
        <dbReference type="ARBA" id="ARBA00022989"/>
    </source>
</evidence>
<keyword evidence="9" id="KW-0560">Oxidoreductase</keyword>
<comment type="similarity">
    <text evidence="2 6">Belongs to the cytochrome c oxidase subunit 3 family.</text>
</comment>
<evidence type="ECO:0000256" key="3">
    <source>
        <dbReference type="ARBA" id="ARBA00022692"/>
    </source>
</evidence>
<evidence type="ECO:0000256" key="7">
    <source>
        <dbReference type="SAM" id="Phobius"/>
    </source>
</evidence>
<feature type="transmembrane region" description="Helical" evidence="7">
    <location>
        <begin position="135"/>
        <end position="158"/>
    </location>
</feature>
<dbReference type="PANTHER" id="PTHR11403:SF6">
    <property type="entry name" value="NITRIC OXIDE REDUCTASE SUBUNIT E"/>
    <property type="match status" value="1"/>
</dbReference>
<evidence type="ECO:0000256" key="1">
    <source>
        <dbReference type="ARBA" id="ARBA00004141"/>
    </source>
</evidence>
<feature type="transmembrane region" description="Helical" evidence="7">
    <location>
        <begin position="179"/>
        <end position="198"/>
    </location>
</feature>
<comment type="subcellular location">
    <subcellularLocation>
        <location evidence="6">Cell membrane</location>
        <topology evidence="6">Multi-pass membrane protein</topology>
    </subcellularLocation>
    <subcellularLocation>
        <location evidence="1">Membrane</location>
        <topology evidence="1">Multi-pass membrane protein</topology>
    </subcellularLocation>
</comment>
<feature type="transmembrane region" description="Helical" evidence="7">
    <location>
        <begin position="97"/>
        <end position="115"/>
    </location>
</feature>
<evidence type="ECO:0000256" key="6">
    <source>
        <dbReference type="RuleBase" id="RU003376"/>
    </source>
</evidence>
<feature type="transmembrane region" description="Helical" evidence="7">
    <location>
        <begin position="24"/>
        <end position="46"/>
    </location>
</feature>
<dbReference type="OrthoDB" id="9810850at2"/>
<dbReference type="AlphaFoldDB" id="A0A7Z0VHZ7"/>
<dbReference type="GO" id="GO:0004129">
    <property type="term" value="F:cytochrome-c oxidase activity"/>
    <property type="evidence" value="ECO:0007669"/>
    <property type="project" value="InterPro"/>
</dbReference>
<gene>
    <name evidence="9" type="primary">ctaE_1</name>
    <name evidence="9" type="ORF">CODIS_38870</name>
</gene>
<sequence length="199" mass="22523">MPNSIAPPVQAVVPVKNHVPGNMAIWVGILSEMTEFALMFIVYFIAKVHNPEFFADGPLRLNTTAGVLNTLVLLSSSYFVIKAIKSIRIGQVDQCQRWLWSAVAMGALYLIIKFYEYHWNSEHGLATDTDIFFTVYYYTTFNHLLHVGWGSGAILWAIMGIRMGGITQLNHSGLEAVAVYWHMIDLAWIVIFPLLYVLR</sequence>
<dbReference type="GO" id="GO:0019646">
    <property type="term" value="P:aerobic electron transport chain"/>
    <property type="evidence" value="ECO:0007669"/>
    <property type="project" value="InterPro"/>
</dbReference>
<dbReference type="PROSITE" id="PS50253">
    <property type="entry name" value="COX3"/>
    <property type="match status" value="1"/>
</dbReference>
<dbReference type="PANTHER" id="PTHR11403">
    <property type="entry name" value="CYTOCHROME C OXIDASE SUBUNIT III"/>
    <property type="match status" value="1"/>
</dbReference>
<proteinExistence type="inferred from homology"/>
<dbReference type="EC" id="1.9.3.1" evidence="9"/>
<evidence type="ECO:0000313" key="9">
    <source>
        <dbReference type="EMBL" id="ODJ85913.1"/>
    </source>
</evidence>
<feature type="domain" description="Heme-copper oxidase subunit III family profile" evidence="8">
    <location>
        <begin position="22"/>
        <end position="199"/>
    </location>
</feature>
<evidence type="ECO:0000313" key="10">
    <source>
        <dbReference type="Proteomes" id="UP000094769"/>
    </source>
</evidence>
<dbReference type="InterPro" id="IPR024791">
    <property type="entry name" value="Cyt_c/ubiquinol_Oxase_su3"/>
</dbReference>
<dbReference type="CDD" id="cd02862">
    <property type="entry name" value="NorE_like"/>
    <property type="match status" value="1"/>
</dbReference>
<dbReference type="InterPro" id="IPR013833">
    <property type="entry name" value="Cyt_c_oxidase_su3_a-hlx"/>
</dbReference>
<protein>
    <submittedName>
        <fullName evidence="9">Cytochrome c oxidase subunit 3</fullName>
        <ecNumber evidence="9">1.9.3.1</ecNumber>
    </submittedName>
</protein>
<dbReference type="InterPro" id="IPR000298">
    <property type="entry name" value="Cyt_c_oxidase-like_su3"/>
</dbReference>
<dbReference type="SUPFAM" id="SSF81452">
    <property type="entry name" value="Cytochrome c oxidase subunit III-like"/>
    <property type="match status" value="1"/>
</dbReference>
<keyword evidence="4 7" id="KW-1133">Transmembrane helix</keyword>
<evidence type="ECO:0000259" key="8">
    <source>
        <dbReference type="PROSITE" id="PS50253"/>
    </source>
</evidence>
<accession>A0A7Z0VHZ7</accession>
<comment type="caution">
    <text evidence="9">The sequence shown here is derived from an EMBL/GenBank/DDBJ whole genome shotgun (WGS) entry which is preliminary data.</text>
</comment>
<reference evidence="9 10" key="1">
    <citation type="submission" date="2016-06" db="EMBL/GenBank/DDBJ databases">
        <title>Genome sequence of endosymbiont of Candidatus Endolucinida thiodiazotropha.</title>
        <authorList>
            <person name="Poehlein A."/>
            <person name="Koenig S."/>
            <person name="Heiden S.E."/>
            <person name="Thuermer A."/>
            <person name="Voget S."/>
            <person name="Daniel R."/>
            <person name="Markert S."/>
            <person name="Gros O."/>
            <person name="Schweder T."/>
        </authorList>
    </citation>
    <scope>NUCLEOTIDE SEQUENCE [LARGE SCALE GENOMIC DNA]</scope>
    <source>
        <strain evidence="9 10">COS</strain>
    </source>
</reference>
<dbReference type="Pfam" id="PF00510">
    <property type="entry name" value="COX3"/>
    <property type="match status" value="1"/>
</dbReference>
<dbReference type="Proteomes" id="UP000094769">
    <property type="component" value="Unassembled WGS sequence"/>
</dbReference>
<dbReference type="GO" id="GO:0016491">
    <property type="term" value="F:oxidoreductase activity"/>
    <property type="evidence" value="ECO:0007669"/>
    <property type="project" value="UniProtKB-KW"/>
</dbReference>